<dbReference type="RefSeq" id="WP_207419497.1">
    <property type="nucleotide sequence ID" value="NZ_CP061177.1"/>
</dbReference>
<dbReference type="PANTHER" id="PTHR34861">
    <property type="match status" value="1"/>
</dbReference>
<dbReference type="PANTHER" id="PTHR34861:SF10">
    <property type="entry name" value="CYCLASE"/>
    <property type="match status" value="1"/>
</dbReference>
<sequence length="291" mass="30411">MAREAWGRWGAADEAGAPNRIGREQVRLAASLVRTGQVVSLAQPLSPASPVPKHRAGMQHFMGRDGGDYAAGAKRPGGFQFAEDTVVLPLHLGTHMDALCHAWCDDHLYNGFLGSTVRSTTRALRCGAEKLPPVTTRGLLLDVVALRGGPLPGDASIGREALQAACARIGATPGEGDAVLIRTGWQEAQQPGAEVDFTREPGIDVEAAEWLADSGVALVGADNYAIEVLPFPPGTVFPVHQRLIRDYGVPLLEGMVLKPLAEAGGGVFLFVAAALPLVGATGSPVNPLAVL</sequence>
<dbReference type="InterPro" id="IPR007325">
    <property type="entry name" value="KFase/CYL"/>
</dbReference>
<dbReference type="Pfam" id="PF04199">
    <property type="entry name" value="Cyclase"/>
    <property type="match status" value="1"/>
</dbReference>
<dbReference type="EMBL" id="JACTNG010000014">
    <property type="protein sequence ID" value="MBO1081318.1"/>
    <property type="molecule type" value="Genomic_DNA"/>
</dbReference>
<dbReference type="SUPFAM" id="SSF102198">
    <property type="entry name" value="Putative cyclase"/>
    <property type="match status" value="1"/>
</dbReference>
<keyword evidence="2" id="KW-1185">Reference proteome</keyword>
<dbReference type="Proteomes" id="UP001518989">
    <property type="component" value="Unassembled WGS sequence"/>
</dbReference>
<protein>
    <submittedName>
        <fullName evidence="1">Cyclase family protein</fullName>
    </submittedName>
</protein>
<proteinExistence type="predicted"/>
<comment type="caution">
    <text evidence="1">The sequence shown here is derived from an EMBL/GenBank/DDBJ whole genome shotgun (WGS) entry which is preliminary data.</text>
</comment>
<evidence type="ECO:0000313" key="1">
    <source>
        <dbReference type="EMBL" id="MBO1081318.1"/>
    </source>
</evidence>
<dbReference type="InterPro" id="IPR037175">
    <property type="entry name" value="KFase_sf"/>
</dbReference>
<accession>A0ABS3KXE3</accession>
<evidence type="ECO:0000313" key="2">
    <source>
        <dbReference type="Proteomes" id="UP001518989"/>
    </source>
</evidence>
<gene>
    <name evidence="1" type="ORF">IAI61_19985</name>
</gene>
<organism evidence="1 2">
    <name type="scientific">Roseomonas haemaphysalidis</name>
    <dbReference type="NCBI Taxonomy" id="2768162"/>
    <lineage>
        <taxon>Bacteria</taxon>
        <taxon>Pseudomonadati</taxon>
        <taxon>Pseudomonadota</taxon>
        <taxon>Alphaproteobacteria</taxon>
        <taxon>Acetobacterales</taxon>
        <taxon>Roseomonadaceae</taxon>
        <taxon>Roseomonas</taxon>
    </lineage>
</organism>
<reference evidence="1 2" key="1">
    <citation type="submission" date="2020-09" db="EMBL/GenBank/DDBJ databases">
        <title>Roseomonas.</title>
        <authorList>
            <person name="Zhu W."/>
        </authorList>
    </citation>
    <scope>NUCLEOTIDE SEQUENCE [LARGE SCALE GENOMIC DNA]</scope>
    <source>
        <strain evidence="1 2">573</strain>
    </source>
</reference>
<dbReference type="Gene3D" id="3.50.30.50">
    <property type="entry name" value="Putative cyclase"/>
    <property type="match status" value="1"/>
</dbReference>
<name>A0ABS3KXE3_9PROT</name>